<reference evidence="12 13" key="1">
    <citation type="submission" date="2023-10" db="EMBL/GenBank/DDBJ databases">
        <authorList>
            <person name="Maclean D."/>
            <person name="Macfadyen A."/>
        </authorList>
    </citation>
    <scope>NUCLEOTIDE SEQUENCE [LARGE SCALE GENOMIC DNA]</scope>
</reference>
<keyword evidence="13" id="KW-1185">Reference proteome</keyword>
<name>A0AAV1HVQ4_9CHLO</name>
<keyword evidence="5" id="KW-0319">Glycerol metabolism</keyword>
<evidence type="ECO:0000313" key="12">
    <source>
        <dbReference type="EMBL" id="CAK0736559.1"/>
    </source>
</evidence>
<keyword evidence="7" id="KW-1133">Transmembrane helix</keyword>
<dbReference type="GO" id="GO:0006071">
    <property type="term" value="P:glycerol metabolic process"/>
    <property type="evidence" value="ECO:0007669"/>
    <property type="project" value="UniProtKB-KW"/>
</dbReference>
<evidence type="ECO:0000256" key="4">
    <source>
        <dbReference type="ARBA" id="ARBA00022692"/>
    </source>
</evidence>
<comment type="caution">
    <text evidence="12">The sequence shown here is derived from an EMBL/GenBank/DDBJ whole genome shotgun (WGS) entry which is preliminary data.</text>
</comment>
<evidence type="ECO:0000256" key="7">
    <source>
        <dbReference type="ARBA" id="ARBA00022989"/>
    </source>
</evidence>
<sequence length="324" mass="36980">MAKEQLKEQLWTKWQGSTLPAPWDKAEPGRPMVMSHRAGGNEAPENTLAALRHAEKAGSRVMQMDILPTVDGIPVVFHDINMRRATGVDIDIREVPSSSLPPYKDVLDPLLPLEGAHPIHTRDFEDGQRIPTLAALLEAAGEDTYLQLEFWDENIDLIRKAATIIRKAGREHKVIVGNPQNAKIWQMCGQEMPNASRILPDSEVYKVYLKYLAGLLPWWTPPEGTVFNIPLFTGWEEALAKQIPMSWWKRLQFQAMIRFNKWLYPRPKLFKWLNEHGVPVLVYILNRPEDWETALKLEGITAIMTDAPKTLEKYLSATQCRLSS</sequence>
<protein>
    <recommendedName>
        <fullName evidence="3">glycerophosphodiester phosphodiesterase</fullName>
        <ecNumber evidence="3">3.1.4.46</ecNumber>
    </recommendedName>
</protein>
<dbReference type="GO" id="GO:0005737">
    <property type="term" value="C:cytoplasm"/>
    <property type="evidence" value="ECO:0007669"/>
    <property type="project" value="UniProtKB-ARBA"/>
</dbReference>
<evidence type="ECO:0000256" key="1">
    <source>
        <dbReference type="ARBA" id="ARBA00004370"/>
    </source>
</evidence>
<evidence type="ECO:0000256" key="9">
    <source>
        <dbReference type="ARBA" id="ARBA00023136"/>
    </source>
</evidence>
<dbReference type="GO" id="GO:0008889">
    <property type="term" value="F:glycerophosphodiester phosphodiesterase activity"/>
    <property type="evidence" value="ECO:0007669"/>
    <property type="project" value="UniProtKB-EC"/>
</dbReference>
<dbReference type="PROSITE" id="PS51704">
    <property type="entry name" value="GP_PDE"/>
    <property type="match status" value="1"/>
</dbReference>
<keyword evidence="8" id="KW-0443">Lipid metabolism</keyword>
<dbReference type="InterPro" id="IPR052271">
    <property type="entry name" value="GDPD-Related"/>
</dbReference>
<comment type="similarity">
    <text evidence="2">Belongs to the glycerophosphoryl diester phosphodiesterase family.</text>
</comment>
<evidence type="ECO:0000256" key="8">
    <source>
        <dbReference type="ARBA" id="ARBA00023098"/>
    </source>
</evidence>
<comment type="subcellular location">
    <subcellularLocation>
        <location evidence="1">Membrane</location>
    </subcellularLocation>
</comment>
<dbReference type="GO" id="GO:0046475">
    <property type="term" value="P:glycerophospholipid catabolic process"/>
    <property type="evidence" value="ECO:0007669"/>
    <property type="project" value="TreeGrafter"/>
</dbReference>
<keyword evidence="6" id="KW-0378">Hydrolase</keyword>
<accession>A0AAV1HVQ4</accession>
<gene>
    <name evidence="12" type="ORF">CVIRNUC_000765</name>
</gene>
<dbReference type="PANTHER" id="PTHR42758">
    <property type="entry name" value="PHOSPHATIDYLGLYCEROL PHOSPHOLIPASE C"/>
    <property type="match status" value="1"/>
</dbReference>
<keyword evidence="4" id="KW-0812">Transmembrane</keyword>
<dbReference type="SUPFAM" id="SSF51695">
    <property type="entry name" value="PLC-like phosphodiesterases"/>
    <property type="match status" value="1"/>
</dbReference>
<evidence type="ECO:0000256" key="3">
    <source>
        <dbReference type="ARBA" id="ARBA00012247"/>
    </source>
</evidence>
<evidence type="ECO:0000256" key="5">
    <source>
        <dbReference type="ARBA" id="ARBA00022798"/>
    </source>
</evidence>
<organism evidence="12 13">
    <name type="scientific">Coccomyxa viridis</name>
    <dbReference type="NCBI Taxonomy" id="1274662"/>
    <lineage>
        <taxon>Eukaryota</taxon>
        <taxon>Viridiplantae</taxon>
        <taxon>Chlorophyta</taxon>
        <taxon>core chlorophytes</taxon>
        <taxon>Trebouxiophyceae</taxon>
        <taxon>Trebouxiophyceae incertae sedis</taxon>
        <taxon>Coccomyxaceae</taxon>
        <taxon>Coccomyxa</taxon>
    </lineage>
</organism>
<evidence type="ECO:0000313" key="13">
    <source>
        <dbReference type="Proteomes" id="UP001314263"/>
    </source>
</evidence>
<evidence type="ECO:0000256" key="10">
    <source>
        <dbReference type="ARBA" id="ARBA00047512"/>
    </source>
</evidence>
<feature type="domain" description="GP-PDE" evidence="11">
    <location>
        <begin position="31"/>
        <end position="315"/>
    </location>
</feature>
<dbReference type="Pfam" id="PF03009">
    <property type="entry name" value="GDPD"/>
    <property type="match status" value="1"/>
</dbReference>
<dbReference type="EMBL" id="CAUYUE010000001">
    <property type="protein sequence ID" value="CAK0736559.1"/>
    <property type="molecule type" value="Genomic_DNA"/>
</dbReference>
<dbReference type="GO" id="GO:0016020">
    <property type="term" value="C:membrane"/>
    <property type="evidence" value="ECO:0007669"/>
    <property type="project" value="UniProtKB-SubCell"/>
</dbReference>
<evidence type="ECO:0000259" key="11">
    <source>
        <dbReference type="PROSITE" id="PS51704"/>
    </source>
</evidence>
<evidence type="ECO:0000256" key="2">
    <source>
        <dbReference type="ARBA" id="ARBA00007277"/>
    </source>
</evidence>
<dbReference type="Proteomes" id="UP001314263">
    <property type="component" value="Unassembled WGS sequence"/>
</dbReference>
<comment type="catalytic activity">
    <reaction evidence="10">
        <text>a sn-glycero-3-phosphodiester + H2O = an alcohol + sn-glycerol 3-phosphate + H(+)</text>
        <dbReference type="Rhea" id="RHEA:12969"/>
        <dbReference type="ChEBI" id="CHEBI:15377"/>
        <dbReference type="ChEBI" id="CHEBI:15378"/>
        <dbReference type="ChEBI" id="CHEBI:30879"/>
        <dbReference type="ChEBI" id="CHEBI:57597"/>
        <dbReference type="ChEBI" id="CHEBI:83408"/>
        <dbReference type="EC" id="3.1.4.46"/>
    </reaction>
</comment>
<dbReference type="EC" id="3.1.4.46" evidence="3"/>
<proteinExistence type="inferred from homology"/>
<evidence type="ECO:0000256" key="6">
    <source>
        <dbReference type="ARBA" id="ARBA00022801"/>
    </source>
</evidence>
<dbReference type="InterPro" id="IPR017946">
    <property type="entry name" value="PLC-like_Pdiesterase_TIM-brl"/>
</dbReference>
<dbReference type="Gene3D" id="3.20.20.190">
    <property type="entry name" value="Phosphatidylinositol (PI) phosphodiesterase"/>
    <property type="match status" value="1"/>
</dbReference>
<dbReference type="AlphaFoldDB" id="A0AAV1HVQ4"/>
<dbReference type="InterPro" id="IPR030395">
    <property type="entry name" value="GP_PDE_dom"/>
</dbReference>
<keyword evidence="9" id="KW-0472">Membrane</keyword>
<dbReference type="PANTHER" id="PTHR42758:SF2">
    <property type="entry name" value="PHOSPHATIDYLGLYCEROL PHOSPHOLIPASE C"/>
    <property type="match status" value="1"/>
</dbReference>